<dbReference type="Pfam" id="PF00486">
    <property type="entry name" value="Trans_reg_C"/>
    <property type="match status" value="1"/>
</dbReference>
<keyword evidence="13" id="KW-1185">Reference proteome</keyword>
<evidence type="ECO:0000256" key="2">
    <source>
        <dbReference type="ARBA" id="ARBA00022490"/>
    </source>
</evidence>
<dbReference type="SUPFAM" id="SSF46894">
    <property type="entry name" value="C-terminal effector domain of the bipartite response regulators"/>
    <property type="match status" value="1"/>
</dbReference>
<dbReference type="Proteomes" id="UP001253545">
    <property type="component" value="Unassembled WGS sequence"/>
</dbReference>
<dbReference type="Gene3D" id="3.40.50.2300">
    <property type="match status" value="1"/>
</dbReference>
<name>A0ABU2ZUQ0_9ALTE</name>
<reference evidence="12 13" key="1">
    <citation type="submission" date="2023-09" db="EMBL/GenBank/DDBJ databases">
        <authorList>
            <person name="Rey-Velasco X."/>
        </authorList>
    </citation>
    <scope>NUCLEOTIDE SEQUENCE [LARGE SCALE GENOMIC DNA]</scope>
    <source>
        <strain evidence="12 13">P117</strain>
    </source>
</reference>
<evidence type="ECO:0000256" key="6">
    <source>
        <dbReference type="ARBA" id="ARBA00023125"/>
    </source>
</evidence>
<comment type="caution">
    <text evidence="12">The sequence shown here is derived from an EMBL/GenBank/DDBJ whole genome shotgun (WGS) entry which is preliminary data.</text>
</comment>
<evidence type="ECO:0000313" key="13">
    <source>
        <dbReference type="Proteomes" id="UP001253545"/>
    </source>
</evidence>
<evidence type="ECO:0000256" key="4">
    <source>
        <dbReference type="ARBA" id="ARBA00023012"/>
    </source>
</evidence>
<dbReference type="Pfam" id="PF00072">
    <property type="entry name" value="Response_reg"/>
    <property type="match status" value="1"/>
</dbReference>
<gene>
    <name evidence="12" type="ORF">RM552_16050</name>
</gene>
<dbReference type="InterPro" id="IPR016032">
    <property type="entry name" value="Sig_transdc_resp-reg_C-effctor"/>
</dbReference>
<evidence type="ECO:0000256" key="1">
    <source>
        <dbReference type="ARBA" id="ARBA00004496"/>
    </source>
</evidence>
<evidence type="ECO:0000259" key="10">
    <source>
        <dbReference type="PROSITE" id="PS50110"/>
    </source>
</evidence>
<dbReference type="InterPro" id="IPR001789">
    <property type="entry name" value="Sig_transdc_resp-reg_receiver"/>
</dbReference>
<dbReference type="EMBL" id="JAVRHX010000006">
    <property type="protein sequence ID" value="MDT0596368.1"/>
    <property type="molecule type" value="Genomic_DNA"/>
</dbReference>
<evidence type="ECO:0000313" key="12">
    <source>
        <dbReference type="EMBL" id="MDT0596368.1"/>
    </source>
</evidence>
<dbReference type="RefSeq" id="WP_311369890.1">
    <property type="nucleotide sequence ID" value="NZ_JAVRHX010000006.1"/>
</dbReference>
<evidence type="ECO:0000256" key="3">
    <source>
        <dbReference type="ARBA" id="ARBA00022553"/>
    </source>
</evidence>
<feature type="DNA-binding region" description="OmpR/PhoB-type" evidence="9">
    <location>
        <begin position="151"/>
        <end position="248"/>
    </location>
</feature>
<keyword evidence="5" id="KW-0805">Transcription regulation</keyword>
<evidence type="ECO:0000256" key="5">
    <source>
        <dbReference type="ARBA" id="ARBA00023015"/>
    </source>
</evidence>
<protein>
    <submittedName>
        <fullName evidence="12">Response regulator transcription factor</fullName>
    </submittedName>
</protein>
<dbReference type="Gene3D" id="1.10.10.10">
    <property type="entry name" value="Winged helix-like DNA-binding domain superfamily/Winged helix DNA-binding domain"/>
    <property type="match status" value="1"/>
</dbReference>
<dbReference type="CDD" id="cd00383">
    <property type="entry name" value="trans_reg_C"/>
    <property type="match status" value="1"/>
</dbReference>
<keyword evidence="4" id="KW-0902">Two-component regulatory system</keyword>
<feature type="domain" description="OmpR/PhoB-type" evidence="11">
    <location>
        <begin position="151"/>
        <end position="248"/>
    </location>
</feature>
<accession>A0ABU2ZUQ0</accession>
<evidence type="ECO:0000256" key="7">
    <source>
        <dbReference type="ARBA" id="ARBA00023163"/>
    </source>
</evidence>
<dbReference type="SUPFAM" id="SSF52172">
    <property type="entry name" value="CheY-like"/>
    <property type="match status" value="1"/>
</dbReference>
<keyword evidence="2" id="KW-0963">Cytoplasm</keyword>
<dbReference type="SMART" id="SM00862">
    <property type="entry name" value="Trans_reg_C"/>
    <property type="match status" value="1"/>
</dbReference>
<evidence type="ECO:0000256" key="9">
    <source>
        <dbReference type="PROSITE-ProRule" id="PRU01091"/>
    </source>
</evidence>
<keyword evidence="6 9" id="KW-0238">DNA-binding</keyword>
<dbReference type="InterPro" id="IPR039420">
    <property type="entry name" value="WalR-like"/>
</dbReference>
<evidence type="ECO:0000256" key="8">
    <source>
        <dbReference type="PROSITE-ProRule" id="PRU00169"/>
    </source>
</evidence>
<dbReference type="Gene3D" id="6.10.250.690">
    <property type="match status" value="1"/>
</dbReference>
<keyword evidence="7" id="KW-0804">Transcription</keyword>
<dbReference type="SMART" id="SM00448">
    <property type="entry name" value="REC"/>
    <property type="match status" value="1"/>
</dbReference>
<comment type="caution">
    <text evidence="8">Lacks conserved residue(s) required for the propagation of feature annotation.</text>
</comment>
<dbReference type="PANTHER" id="PTHR48111">
    <property type="entry name" value="REGULATOR OF RPOS"/>
    <property type="match status" value="1"/>
</dbReference>
<comment type="subcellular location">
    <subcellularLocation>
        <location evidence="1">Cytoplasm</location>
    </subcellularLocation>
</comment>
<dbReference type="PROSITE" id="PS50110">
    <property type="entry name" value="RESPONSE_REGULATORY"/>
    <property type="match status" value="1"/>
</dbReference>
<organism evidence="12 13">
    <name type="scientific">Glaciecola petra</name>
    <dbReference type="NCBI Taxonomy" id="3075602"/>
    <lineage>
        <taxon>Bacteria</taxon>
        <taxon>Pseudomonadati</taxon>
        <taxon>Pseudomonadota</taxon>
        <taxon>Gammaproteobacteria</taxon>
        <taxon>Alteromonadales</taxon>
        <taxon>Alteromonadaceae</taxon>
        <taxon>Glaciecola</taxon>
    </lineage>
</organism>
<keyword evidence="3" id="KW-0597">Phosphoprotein</keyword>
<dbReference type="InterPro" id="IPR036388">
    <property type="entry name" value="WH-like_DNA-bd_sf"/>
</dbReference>
<dbReference type="PROSITE" id="PS51755">
    <property type="entry name" value="OMPR_PHOB"/>
    <property type="match status" value="1"/>
</dbReference>
<sequence length="248" mass="28256">MMNNLNPLKVNNSHAHSRLNKAAGYKILIIGNEYTGNAQAISCLAQTSYKTKVVNSSTEGMRCLGLKHFDMILLSATLPQEDGFEILKAIRHVYNIPILFTLTNNDEFDCIYALELGADDVVYSPFSIRELLARIKLRIKRHQQTEGYGVHPLVTVKQFSLDVNKRCIHIKDRRLSLTDTEFDILAFLIINKGCTVSKEDISQRVFKRPLAEYDRSIDVHISNLRRKIPDCINADCIRTVRGRGYMLV</sequence>
<evidence type="ECO:0000259" key="11">
    <source>
        <dbReference type="PROSITE" id="PS51755"/>
    </source>
</evidence>
<dbReference type="InterPro" id="IPR011006">
    <property type="entry name" value="CheY-like_superfamily"/>
</dbReference>
<dbReference type="PANTHER" id="PTHR48111:SF39">
    <property type="entry name" value="TRANSCRIPTIONAL REGULATORY PROTEIN CPXR"/>
    <property type="match status" value="1"/>
</dbReference>
<proteinExistence type="predicted"/>
<feature type="domain" description="Response regulatory" evidence="10">
    <location>
        <begin position="26"/>
        <end position="139"/>
    </location>
</feature>
<dbReference type="InterPro" id="IPR001867">
    <property type="entry name" value="OmpR/PhoB-type_DNA-bd"/>
</dbReference>